<dbReference type="Gene3D" id="3.90.25.10">
    <property type="entry name" value="UDP-galactose 4-epimerase, domain 1"/>
    <property type="match status" value="1"/>
</dbReference>
<organism evidence="2 3">
    <name type="scientific">Neocallimastix californiae</name>
    <dbReference type="NCBI Taxonomy" id="1754190"/>
    <lineage>
        <taxon>Eukaryota</taxon>
        <taxon>Fungi</taxon>
        <taxon>Fungi incertae sedis</taxon>
        <taxon>Chytridiomycota</taxon>
        <taxon>Chytridiomycota incertae sedis</taxon>
        <taxon>Neocallimastigomycetes</taxon>
        <taxon>Neocallimastigales</taxon>
        <taxon>Neocallimastigaceae</taxon>
        <taxon>Neocallimastix</taxon>
    </lineage>
</organism>
<dbReference type="CDD" id="cd05269">
    <property type="entry name" value="TMR_SDR_a"/>
    <property type="match status" value="1"/>
</dbReference>
<sequence>MGKIAVLGATGHFGGKTIDYLIERGVSPSDIIAIYRNEEKALPLKDRGIEIRYGDYSEDSFSPAVFEGAEKLLFVSSSIWTEFERIQQHVKILDNVRKSGIKHIVYTSMANPDQSIFIHEQTHMATEYAIKATKIPYTILRNTFYLEVFIVQKDLKRCVDSGIFYNMAEGKKVNLVTRDNMARAAAVVLTTEGHENKTYNITAPKAYSYQEICNALSEVSGKKIEFVKSTGEEYLAYLTKLGIPEKFQIWDSLYAQVKFACGWAELESPDLANLIGEENITTPKQLMETMDFN</sequence>
<gene>
    <name evidence="2" type="ORF">LY90DRAFT_699836</name>
</gene>
<dbReference type="Pfam" id="PF05368">
    <property type="entry name" value="NmrA"/>
    <property type="match status" value="1"/>
</dbReference>
<dbReference type="AlphaFoldDB" id="A0A1Y2EML0"/>
<dbReference type="InterPro" id="IPR008030">
    <property type="entry name" value="NmrA-like"/>
</dbReference>
<evidence type="ECO:0000313" key="2">
    <source>
        <dbReference type="EMBL" id="ORY72810.1"/>
    </source>
</evidence>
<dbReference type="Gene3D" id="3.40.50.720">
    <property type="entry name" value="NAD(P)-binding Rossmann-like Domain"/>
    <property type="match status" value="1"/>
</dbReference>
<dbReference type="InterPro" id="IPR036291">
    <property type="entry name" value="NAD(P)-bd_dom_sf"/>
</dbReference>
<name>A0A1Y2EML0_9FUNG</name>
<keyword evidence="3" id="KW-1185">Reference proteome</keyword>
<evidence type="ECO:0000313" key="3">
    <source>
        <dbReference type="Proteomes" id="UP000193920"/>
    </source>
</evidence>
<comment type="caution">
    <text evidence="2">The sequence shown here is derived from an EMBL/GenBank/DDBJ whole genome shotgun (WGS) entry which is preliminary data.</text>
</comment>
<feature type="domain" description="NmrA-like" evidence="1">
    <location>
        <begin position="3"/>
        <end position="246"/>
    </location>
</feature>
<dbReference type="PANTHER" id="PTHR47129">
    <property type="entry name" value="QUINONE OXIDOREDUCTASE 2"/>
    <property type="match status" value="1"/>
</dbReference>
<accession>A0A1Y2EML0</accession>
<evidence type="ECO:0000259" key="1">
    <source>
        <dbReference type="Pfam" id="PF05368"/>
    </source>
</evidence>
<proteinExistence type="predicted"/>
<dbReference type="Proteomes" id="UP000193920">
    <property type="component" value="Unassembled WGS sequence"/>
</dbReference>
<dbReference type="OrthoDB" id="3358371at2759"/>
<dbReference type="InterPro" id="IPR052718">
    <property type="entry name" value="NmrA-type_oxidoreductase"/>
</dbReference>
<reference evidence="2 3" key="1">
    <citation type="submission" date="2016-08" db="EMBL/GenBank/DDBJ databases">
        <title>A Parts List for Fungal Cellulosomes Revealed by Comparative Genomics.</title>
        <authorList>
            <consortium name="DOE Joint Genome Institute"/>
            <person name="Haitjema C.H."/>
            <person name="Gilmore S.P."/>
            <person name="Henske J.K."/>
            <person name="Solomon K.V."/>
            <person name="De Groot R."/>
            <person name="Kuo A."/>
            <person name="Mondo S.J."/>
            <person name="Salamov A.A."/>
            <person name="Labutti K."/>
            <person name="Zhao Z."/>
            <person name="Chiniquy J."/>
            <person name="Barry K."/>
            <person name="Brewer H.M."/>
            <person name="Purvine S.O."/>
            <person name="Wright A.T."/>
            <person name="Boxma B."/>
            <person name="Van Alen T."/>
            <person name="Hackstein J.H."/>
            <person name="Baker S.E."/>
            <person name="Grigoriev I.V."/>
            <person name="O'Malley M.A."/>
        </authorList>
    </citation>
    <scope>NUCLEOTIDE SEQUENCE [LARGE SCALE GENOMIC DNA]</scope>
    <source>
        <strain evidence="2 3">G1</strain>
    </source>
</reference>
<dbReference type="STRING" id="1754190.A0A1Y2EML0"/>
<dbReference type="EMBL" id="MCOG01000037">
    <property type="protein sequence ID" value="ORY72810.1"/>
    <property type="molecule type" value="Genomic_DNA"/>
</dbReference>
<protein>
    <submittedName>
        <fullName evidence="2">NAD(P)-binding protein</fullName>
    </submittedName>
</protein>
<dbReference type="PANTHER" id="PTHR47129:SF1">
    <property type="entry name" value="NMRA-LIKE DOMAIN-CONTAINING PROTEIN"/>
    <property type="match status" value="1"/>
</dbReference>
<dbReference type="SUPFAM" id="SSF51735">
    <property type="entry name" value="NAD(P)-binding Rossmann-fold domains"/>
    <property type="match status" value="1"/>
</dbReference>